<dbReference type="InterPro" id="IPR021388">
    <property type="entry name" value="DUF3024"/>
</dbReference>
<proteinExistence type="predicted"/>
<keyword evidence="2" id="KW-1185">Reference proteome</keyword>
<evidence type="ECO:0000313" key="2">
    <source>
        <dbReference type="Proteomes" id="UP000251800"/>
    </source>
</evidence>
<accession>A0A363UP76</accession>
<gene>
    <name evidence="1" type="ORF">DEH80_01785</name>
</gene>
<organism evidence="1 2">
    <name type="scientific">Abyssibacter profundi</name>
    <dbReference type="NCBI Taxonomy" id="2182787"/>
    <lineage>
        <taxon>Bacteria</taxon>
        <taxon>Pseudomonadati</taxon>
        <taxon>Pseudomonadota</taxon>
        <taxon>Gammaproteobacteria</taxon>
        <taxon>Chromatiales</taxon>
        <taxon>Oceanococcaceae</taxon>
        <taxon>Abyssibacter</taxon>
    </lineage>
</organism>
<reference evidence="1 2" key="1">
    <citation type="submission" date="2018-05" db="EMBL/GenBank/DDBJ databases">
        <title>Abyssibacter profundi OUC007T gen. nov., sp. nov, a marine bacterium isolated from seawater of the Mariana Trench.</title>
        <authorList>
            <person name="Zhou S."/>
        </authorList>
    </citation>
    <scope>NUCLEOTIDE SEQUENCE [LARGE SCALE GENOMIC DNA]</scope>
    <source>
        <strain evidence="1 2">OUC007</strain>
    </source>
</reference>
<name>A0A363UP76_9GAMM</name>
<dbReference type="Proteomes" id="UP000251800">
    <property type="component" value="Unassembled WGS sequence"/>
</dbReference>
<dbReference type="Pfam" id="PF11225">
    <property type="entry name" value="DUF3024"/>
    <property type="match status" value="1"/>
</dbReference>
<sequence>MALDELTQRRVQAEVAAYIEAKRPPAHIRPQLDIQFKLENQSIIIFEVRPHWQKVGEILRNEVAKASYIKTRNVWKIFWMRADLKWHGYEPHLYSETVKEFLEIVEEDEYACFWG</sequence>
<evidence type="ECO:0008006" key="3">
    <source>
        <dbReference type="Google" id="ProtNLM"/>
    </source>
</evidence>
<dbReference type="AlphaFoldDB" id="A0A363UP76"/>
<dbReference type="RefSeq" id="WP_109718768.1">
    <property type="nucleotide sequence ID" value="NZ_QEQK01000002.1"/>
</dbReference>
<evidence type="ECO:0000313" key="1">
    <source>
        <dbReference type="EMBL" id="PWN57262.1"/>
    </source>
</evidence>
<dbReference type="OrthoDB" id="1362002at2"/>
<dbReference type="EMBL" id="QEQK01000002">
    <property type="protein sequence ID" value="PWN57262.1"/>
    <property type="molecule type" value="Genomic_DNA"/>
</dbReference>
<protein>
    <recommendedName>
        <fullName evidence="3">DUF3024 domain-containing protein</fullName>
    </recommendedName>
</protein>
<comment type="caution">
    <text evidence="1">The sequence shown here is derived from an EMBL/GenBank/DDBJ whole genome shotgun (WGS) entry which is preliminary data.</text>
</comment>